<keyword evidence="4" id="KW-1185">Reference proteome</keyword>
<dbReference type="EMBL" id="JAATEJ010000012">
    <property type="protein sequence ID" value="NJP45076.1"/>
    <property type="molecule type" value="Genomic_DNA"/>
</dbReference>
<evidence type="ECO:0008006" key="5">
    <source>
        <dbReference type="Google" id="ProtNLM"/>
    </source>
</evidence>
<keyword evidence="1" id="KW-0175">Coiled coil</keyword>
<dbReference type="SUPFAM" id="SSF140453">
    <property type="entry name" value="EsxAB dimer-like"/>
    <property type="match status" value="1"/>
</dbReference>
<proteinExistence type="predicted"/>
<evidence type="ECO:0000313" key="4">
    <source>
        <dbReference type="Proteomes" id="UP000734511"/>
    </source>
</evidence>
<comment type="caution">
    <text evidence="3">The sequence shown here is derived from an EMBL/GenBank/DDBJ whole genome shotgun (WGS) entry which is preliminary data.</text>
</comment>
<sequence>MTEPLLKLTSQDLTSLAGSMSEAEGLLEALERRLTALAETAEECWLSDAASEYHDIHRRVTGDTGTVRRTLAFVREAVELSRDGFSEQDLQTLEDFRKLHVDPPAAPPAGQPRSRVADL</sequence>
<reference evidence="3 4" key="1">
    <citation type="submission" date="2020-03" db="EMBL/GenBank/DDBJ databases">
        <title>WGS of actinomycetes isolated from Thailand.</title>
        <authorList>
            <person name="Thawai C."/>
        </authorList>
    </citation>
    <scope>NUCLEOTIDE SEQUENCE [LARGE SCALE GENOMIC DNA]</scope>
    <source>
        <strain evidence="3 4">PRB2-1</strain>
    </source>
</reference>
<dbReference type="Gene3D" id="1.10.287.1060">
    <property type="entry name" value="ESAT-6-like"/>
    <property type="match status" value="1"/>
</dbReference>
<evidence type="ECO:0000313" key="3">
    <source>
        <dbReference type="EMBL" id="NJP45076.1"/>
    </source>
</evidence>
<dbReference type="InterPro" id="IPR036689">
    <property type="entry name" value="ESAT-6-like_sf"/>
</dbReference>
<feature type="coiled-coil region" evidence="1">
    <location>
        <begin position="13"/>
        <end position="40"/>
    </location>
</feature>
<accession>A0ABX0ZTX8</accession>
<dbReference type="RefSeq" id="WP_167983938.1">
    <property type="nucleotide sequence ID" value="NZ_JAATEJ010000012.1"/>
</dbReference>
<organism evidence="3 4">
    <name type="scientific">Actinacidiphila epipremni</name>
    <dbReference type="NCBI Taxonomy" id="2053013"/>
    <lineage>
        <taxon>Bacteria</taxon>
        <taxon>Bacillati</taxon>
        <taxon>Actinomycetota</taxon>
        <taxon>Actinomycetes</taxon>
        <taxon>Kitasatosporales</taxon>
        <taxon>Streptomycetaceae</taxon>
        <taxon>Actinacidiphila</taxon>
    </lineage>
</organism>
<evidence type="ECO:0000256" key="2">
    <source>
        <dbReference type="SAM" id="MobiDB-lite"/>
    </source>
</evidence>
<evidence type="ECO:0000256" key="1">
    <source>
        <dbReference type="SAM" id="Coils"/>
    </source>
</evidence>
<gene>
    <name evidence="3" type="ORF">HCN08_16980</name>
</gene>
<dbReference type="Proteomes" id="UP000734511">
    <property type="component" value="Unassembled WGS sequence"/>
</dbReference>
<name>A0ABX0ZTX8_9ACTN</name>
<feature type="region of interest" description="Disordered" evidence="2">
    <location>
        <begin position="100"/>
        <end position="119"/>
    </location>
</feature>
<protein>
    <recommendedName>
        <fullName evidence="5">WXG100 family type VII secretion target</fullName>
    </recommendedName>
</protein>